<organism evidence="2 3">
    <name type="scientific">Romanomermis culicivorax</name>
    <name type="common">Nematode worm</name>
    <dbReference type="NCBI Taxonomy" id="13658"/>
    <lineage>
        <taxon>Eukaryota</taxon>
        <taxon>Metazoa</taxon>
        <taxon>Ecdysozoa</taxon>
        <taxon>Nematoda</taxon>
        <taxon>Enoplea</taxon>
        <taxon>Dorylaimia</taxon>
        <taxon>Mermithida</taxon>
        <taxon>Mermithoidea</taxon>
        <taxon>Mermithidae</taxon>
        <taxon>Romanomermis</taxon>
    </lineage>
</organism>
<protein>
    <submittedName>
        <fullName evidence="3">Uncharacterized protein</fullName>
    </submittedName>
</protein>
<reference evidence="3" key="1">
    <citation type="submission" date="2022-11" db="UniProtKB">
        <authorList>
            <consortium name="WormBaseParasite"/>
        </authorList>
    </citation>
    <scope>IDENTIFICATION</scope>
</reference>
<keyword evidence="2" id="KW-1185">Reference proteome</keyword>
<evidence type="ECO:0000256" key="1">
    <source>
        <dbReference type="SAM" id="Coils"/>
    </source>
</evidence>
<dbReference type="Proteomes" id="UP000887565">
    <property type="component" value="Unplaced"/>
</dbReference>
<name>A0A915K7C0_ROMCU</name>
<keyword evidence="1" id="KW-0175">Coiled coil</keyword>
<evidence type="ECO:0000313" key="2">
    <source>
        <dbReference type="Proteomes" id="UP000887565"/>
    </source>
</evidence>
<evidence type="ECO:0000313" key="3">
    <source>
        <dbReference type="WBParaSite" id="nRc.2.0.1.t34238-RA"/>
    </source>
</evidence>
<dbReference type="AlphaFoldDB" id="A0A915K7C0"/>
<sequence length="195" mass="22245">MRPMGVVQMVEIPRTAKADQDVKKLTPNPNKHHRHFMSTTVVKISLENEREKLRRQNAQERKQNYSKEMNGACRQATHSFVYIFYEDFHTNNDERSNFCLLTLHNETLHSPLFSTNRLTGANFRCKNLALSKGVFWLCNPATPELSNLVQESPLLLLLTFVKAPGAPPPPPLLFVVRQLFSLTVSNLSKIVGKSE</sequence>
<dbReference type="WBParaSite" id="nRc.2.0.1.t34238-RA">
    <property type="protein sequence ID" value="nRc.2.0.1.t34238-RA"/>
    <property type="gene ID" value="nRc.2.0.1.g34238"/>
</dbReference>
<accession>A0A915K7C0</accession>
<feature type="coiled-coil region" evidence="1">
    <location>
        <begin position="41"/>
        <end position="75"/>
    </location>
</feature>
<proteinExistence type="predicted"/>